<evidence type="ECO:0000256" key="4">
    <source>
        <dbReference type="ARBA" id="ARBA00022989"/>
    </source>
</evidence>
<dbReference type="Pfam" id="PF00892">
    <property type="entry name" value="EamA"/>
    <property type="match status" value="2"/>
</dbReference>
<dbReference type="PANTHER" id="PTHR32322">
    <property type="entry name" value="INNER MEMBRANE TRANSPORTER"/>
    <property type="match status" value="1"/>
</dbReference>
<feature type="transmembrane region" description="Helical" evidence="6">
    <location>
        <begin position="183"/>
        <end position="201"/>
    </location>
</feature>
<dbReference type="InterPro" id="IPR000620">
    <property type="entry name" value="EamA_dom"/>
</dbReference>
<feature type="transmembrane region" description="Helical" evidence="6">
    <location>
        <begin position="213"/>
        <end position="233"/>
    </location>
</feature>
<feature type="domain" description="EamA" evidence="7">
    <location>
        <begin position="37"/>
        <end position="169"/>
    </location>
</feature>
<dbReference type="RefSeq" id="WP_015949432.1">
    <property type="nucleotide sequence ID" value="NC_011768.1"/>
</dbReference>
<feature type="transmembrane region" description="Helical" evidence="6">
    <location>
        <begin position="126"/>
        <end position="146"/>
    </location>
</feature>
<dbReference type="HOGENOM" id="CLU_033863_4_1_7"/>
<keyword evidence="3 6" id="KW-0812">Transmembrane</keyword>
<keyword evidence="4 6" id="KW-1133">Transmembrane helix</keyword>
<gene>
    <name evidence="8" type="ordered locus">Dalk_4715</name>
</gene>
<sequence length="323" mass="34967">MNHPLLGAMEAGIGSKEVEQNNIVTAAGEKPDKGLALAYLAIFAAVLFWGLSFVASKIALETIPIFTLIFIRFFLAALLFTGIWLKTGFPRLLKKDWIKITLLSLFEPGLYFYCETKGLSLTSAPKASLIIATIPVFVLVAAVFFLKEKASRLNFMGVAVSLAGIGILVAGGREIEWSLSGEMLGDALVFGAVIAASIYIIMARDLGLTHSALTITGLQSLFAATLYLPAFIWEFPQVKWEGLTSHSLWALCYLVIFATCAAFFCWNYSLTKIRASSASVFLNGIPVVTALAAWVLLKESLNAAQMSGGALTLIGVYMANMRR</sequence>
<comment type="subcellular location">
    <subcellularLocation>
        <location evidence="1">Cell membrane</location>
        <topology evidence="1">Multi-pass membrane protein</topology>
    </subcellularLocation>
</comment>
<evidence type="ECO:0000256" key="3">
    <source>
        <dbReference type="ARBA" id="ARBA00022692"/>
    </source>
</evidence>
<proteinExistence type="predicted"/>
<feature type="transmembrane region" description="Helical" evidence="6">
    <location>
        <begin position="65"/>
        <end position="85"/>
    </location>
</feature>
<organism evidence="8 9">
    <name type="scientific">Desulfatibacillum aliphaticivorans</name>
    <dbReference type="NCBI Taxonomy" id="218208"/>
    <lineage>
        <taxon>Bacteria</taxon>
        <taxon>Pseudomonadati</taxon>
        <taxon>Thermodesulfobacteriota</taxon>
        <taxon>Desulfobacteria</taxon>
        <taxon>Desulfobacterales</taxon>
        <taxon>Desulfatibacillaceae</taxon>
        <taxon>Desulfatibacillum</taxon>
    </lineage>
</organism>
<keyword evidence="9" id="KW-1185">Reference proteome</keyword>
<dbReference type="KEGG" id="dal:Dalk_4715"/>
<evidence type="ECO:0000313" key="8">
    <source>
        <dbReference type="EMBL" id="ACL06393.1"/>
    </source>
</evidence>
<dbReference type="GO" id="GO:0005886">
    <property type="term" value="C:plasma membrane"/>
    <property type="evidence" value="ECO:0007669"/>
    <property type="project" value="UniProtKB-SubCell"/>
</dbReference>
<evidence type="ECO:0000256" key="6">
    <source>
        <dbReference type="SAM" id="Phobius"/>
    </source>
</evidence>
<feature type="transmembrane region" description="Helical" evidence="6">
    <location>
        <begin position="153"/>
        <end position="171"/>
    </location>
</feature>
<dbReference type="PANTHER" id="PTHR32322:SF18">
    <property type="entry name" value="S-ADENOSYLMETHIONINE_S-ADENOSYLHOMOCYSTEINE TRANSPORTER"/>
    <property type="match status" value="1"/>
</dbReference>
<dbReference type="InterPro" id="IPR050638">
    <property type="entry name" value="AA-Vitamin_Transporters"/>
</dbReference>
<feature type="transmembrane region" description="Helical" evidence="6">
    <location>
        <begin position="280"/>
        <end position="297"/>
    </location>
</feature>
<dbReference type="SUPFAM" id="SSF103481">
    <property type="entry name" value="Multidrug resistance efflux transporter EmrE"/>
    <property type="match status" value="2"/>
</dbReference>
<dbReference type="Proteomes" id="UP000000739">
    <property type="component" value="Chromosome"/>
</dbReference>
<evidence type="ECO:0000256" key="5">
    <source>
        <dbReference type="ARBA" id="ARBA00023136"/>
    </source>
</evidence>
<reference evidence="8 9" key="1">
    <citation type="journal article" date="2012" name="Environ. Microbiol.">
        <title>The genome sequence of Desulfatibacillum alkenivorans AK-01: a blueprint for anaerobic alkane oxidation.</title>
        <authorList>
            <person name="Callaghan A.V."/>
            <person name="Morris B.E."/>
            <person name="Pereira I.A."/>
            <person name="McInerney M.J."/>
            <person name="Austin R.N."/>
            <person name="Groves J.T."/>
            <person name="Kukor J.J."/>
            <person name="Suflita J.M."/>
            <person name="Young L.Y."/>
            <person name="Zylstra G.J."/>
            <person name="Wawrik B."/>
        </authorList>
    </citation>
    <scope>NUCLEOTIDE SEQUENCE [LARGE SCALE GENOMIC DNA]</scope>
    <source>
        <strain evidence="8 9">AK-01</strain>
    </source>
</reference>
<evidence type="ECO:0000256" key="1">
    <source>
        <dbReference type="ARBA" id="ARBA00004651"/>
    </source>
</evidence>
<evidence type="ECO:0000259" key="7">
    <source>
        <dbReference type="Pfam" id="PF00892"/>
    </source>
</evidence>
<evidence type="ECO:0000256" key="2">
    <source>
        <dbReference type="ARBA" id="ARBA00022475"/>
    </source>
</evidence>
<dbReference type="EMBL" id="CP001322">
    <property type="protein sequence ID" value="ACL06393.1"/>
    <property type="molecule type" value="Genomic_DNA"/>
</dbReference>
<keyword evidence="5 6" id="KW-0472">Membrane</keyword>
<keyword evidence="2" id="KW-1003">Cell membrane</keyword>
<feature type="transmembrane region" description="Helical" evidence="6">
    <location>
        <begin position="37"/>
        <end position="59"/>
    </location>
</feature>
<name>B8FCW2_DESAL</name>
<feature type="domain" description="EamA" evidence="7">
    <location>
        <begin position="184"/>
        <end position="320"/>
    </location>
</feature>
<feature type="transmembrane region" description="Helical" evidence="6">
    <location>
        <begin position="248"/>
        <end position="268"/>
    </location>
</feature>
<dbReference type="Gene3D" id="1.10.3730.20">
    <property type="match status" value="1"/>
</dbReference>
<dbReference type="eggNOG" id="COG0697">
    <property type="taxonomic scope" value="Bacteria"/>
</dbReference>
<protein>
    <recommendedName>
        <fullName evidence="7">EamA domain-containing protein</fullName>
    </recommendedName>
</protein>
<accession>B8FCW2</accession>
<feature type="transmembrane region" description="Helical" evidence="6">
    <location>
        <begin position="303"/>
        <end position="320"/>
    </location>
</feature>
<dbReference type="InterPro" id="IPR037185">
    <property type="entry name" value="EmrE-like"/>
</dbReference>
<dbReference type="AlphaFoldDB" id="B8FCW2"/>
<evidence type="ECO:0000313" key="9">
    <source>
        <dbReference type="Proteomes" id="UP000000739"/>
    </source>
</evidence>